<evidence type="ECO:0000256" key="1">
    <source>
        <dbReference type="ARBA" id="ARBA00022603"/>
    </source>
</evidence>
<dbReference type="GO" id="GO:0032259">
    <property type="term" value="P:methylation"/>
    <property type="evidence" value="ECO:0007669"/>
    <property type="project" value="UniProtKB-KW"/>
</dbReference>
<dbReference type="PANTHER" id="PTHR12049">
    <property type="entry name" value="PROTEIN ARGININE METHYLTRANSFERASE NDUFAF7, MITOCHONDRIAL"/>
    <property type="match status" value="1"/>
</dbReference>
<dbReference type="Proteomes" id="UP001321445">
    <property type="component" value="Chromosome"/>
</dbReference>
<dbReference type="InterPro" id="IPR038375">
    <property type="entry name" value="NDUFAF7_sf"/>
</dbReference>
<keyword evidence="4" id="KW-1185">Reference proteome</keyword>
<proteinExistence type="predicted"/>
<gene>
    <name evidence="3" type="ORF">HCR_04650</name>
</gene>
<sequence length="333" mass="37567">MKPFSEYMNEWLYGPEGYYATFKAIGKEGDFYTAVSTSRFFGATIAHYMISLVKAGKLAPDLHLVEIGAHQGYLLGDMIEWIAQEAPELLETMKFGIVERFLSLRKVQLDYFETRFGDAVELLHYCDASIIGAKEAFVVANEIFDAFPCDLVYKGKTALVDDTHTIHFEGDDGQVIALAERYGQTKGEVARGYESFAASLFGGAEKIVFVSFDYGEKEVRNDFSIRIYKGHEVFPLFEEGLDLKALFGKSDITYDVNFAHVIDAFEAAGFMTHAYKTQLRALTEYGLPDLLEQLAKLGSQTLYLRELNKIKTLIDPAMMGERFKLVEFHKNIG</sequence>
<dbReference type="RefSeq" id="WP_286337356.1">
    <property type="nucleotide sequence ID" value="NZ_AP027370.1"/>
</dbReference>
<evidence type="ECO:0000313" key="4">
    <source>
        <dbReference type="Proteomes" id="UP001321445"/>
    </source>
</evidence>
<dbReference type="SUPFAM" id="SSF53335">
    <property type="entry name" value="S-adenosyl-L-methionine-dependent methyltransferases"/>
    <property type="match status" value="1"/>
</dbReference>
<organism evidence="3 4">
    <name type="scientific">Hydrogenimonas cancrithermarum</name>
    <dbReference type="NCBI Taxonomy" id="2993563"/>
    <lineage>
        <taxon>Bacteria</taxon>
        <taxon>Pseudomonadati</taxon>
        <taxon>Campylobacterota</taxon>
        <taxon>Epsilonproteobacteria</taxon>
        <taxon>Campylobacterales</taxon>
        <taxon>Hydrogenimonadaceae</taxon>
        <taxon>Hydrogenimonas</taxon>
    </lineage>
</organism>
<dbReference type="EMBL" id="AP027370">
    <property type="protein sequence ID" value="BDY12153.1"/>
    <property type="molecule type" value="Genomic_DNA"/>
</dbReference>
<evidence type="ECO:0000256" key="2">
    <source>
        <dbReference type="ARBA" id="ARBA00022679"/>
    </source>
</evidence>
<keyword evidence="1 3" id="KW-0489">Methyltransferase</keyword>
<protein>
    <submittedName>
        <fullName evidence="3">SAM-dependent methyltransferase</fullName>
    </submittedName>
</protein>
<dbReference type="Pfam" id="PF02636">
    <property type="entry name" value="Methyltransf_28"/>
    <property type="match status" value="1"/>
</dbReference>
<name>A0ABM8FIP4_9BACT</name>
<accession>A0ABM8FIP4</accession>
<dbReference type="InterPro" id="IPR029063">
    <property type="entry name" value="SAM-dependent_MTases_sf"/>
</dbReference>
<dbReference type="InterPro" id="IPR003788">
    <property type="entry name" value="NDUFAF7"/>
</dbReference>
<dbReference type="Gene3D" id="3.40.50.12710">
    <property type="match status" value="1"/>
</dbReference>
<dbReference type="PANTHER" id="PTHR12049:SF7">
    <property type="entry name" value="PROTEIN ARGININE METHYLTRANSFERASE NDUFAF7, MITOCHONDRIAL"/>
    <property type="match status" value="1"/>
</dbReference>
<keyword evidence="2" id="KW-0808">Transferase</keyword>
<dbReference type="GO" id="GO:0008168">
    <property type="term" value="F:methyltransferase activity"/>
    <property type="evidence" value="ECO:0007669"/>
    <property type="project" value="UniProtKB-KW"/>
</dbReference>
<evidence type="ECO:0000313" key="3">
    <source>
        <dbReference type="EMBL" id="BDY12153.1"/>
    </source>
</evidence>
<reference evidence="3 4" key="1">
    <citation type="submission" date="2023-03" db="EMBL/GenBank/DDBJ databases">
        <title>Description of Hydrogenimonas sp. ISO32.</title>
        <authorList>
            <person name="Mino S."/>
            <person name="Fukazawa S."/>
            <person name="Sawabe T."/>
        </authorList>
    </citation>
    <scope>NUCLEOTIDE SEQUENCE [LARGE SCALE GENOMIC DNA]</scope>
    <source>
        <strain evidence="3 4">ISO32</strain>
    </source>
</reference>